<evidence type="ECO:0000313" key="1">
    <source>
        <dbReference type="EMBL" id="EQD26127.1"/>
    </source>
</evidence>
<organism evidence="1">
    <name type="scientific">mine drainage metagenome</name>
    <dbReference type="NCBI Taxonomy" id="410659"/>
    <lineage>
        <taxon>unclassified sequences</taxon>
        <taxon>metagenomes</taxon>
        <taxon>ecological metagenomes</taxon>
    </lineage>
</organism>
<gene>
    <name evidence="1" type="ORF">B1A_21986</name>
</gene>
<dbReference type="EMBL" id="AUZX01016254">
    <property type="protein sequence ID" value="EQD26127.1"/>
    <property type="molecule type" value="Genomic_DNA"/>
</dbReference>
<reference evidence="1" key="1">
    <citation type="submission" date="2013-08" db="EMBL/GenBank/DDBJ databases">
        <authorList>
            <person name="Mendez C."/>
            <person name="Richter M."/>
            <person name="Ferrer M."/>
            <person name="Sanchez J."/>
        </authorList>
    </citation>
    <scope>NUCLEOTIDE SEQUENCE</scope>
</reference>
<dbReference type="AlphaFoldDB" id="T0Y275"/>
<name>T0Y275_9ZZZZ</name>
<sequence length="144" mass="16161">MIEIEMEQALADLQAMMLRAATPGPMFAYIGGAETEQAHARIESLKSTPLGDPWEPWMTGTARERERKGNAGLGLLYDTGELLDSIEFFADSDTLEIGTDVDYAEYLQDGTRFMDARPFLGWNPERLVQYELDWADYLSGDMPA</sequence>
<accession>T0Y275</accession>
<protein>
    <submittedName>
        <fullName evidence="1">Phage virion morphogenesis protein</fullName>
    </submittedName>
</protein>
<dbReference type="InterPro" id="IPR006522">
    <property type="entry name" value="Phage_virion_morphogenesis"/>
</dbReference>
<reference evidence="1" key="2">
    <citation type="journal article" date="2014" name="ISME J.">
        <title>Microbial stratification in low pH oxic and suboxic macroscopic growths along an acid mine drainage.</title>
        <authorList>
            <person name="Mendez-Garcia C."/>
            <person name="Mesa V."/>
            <person name="Sprenger R.R."/>
            <person name="Richter M."/>
            <person name="Diez M.S."/>
            <person name="Solano J."/>
            <person name="Bargiela R."/>
            <person name="Golyshina O.V."/>
            <person name="Manteca A."/>
            <person name="Ramos J.L."/>
            <person name="Gallego J.R."/>
            <person name="Llorente I."/>
            <person name="Martins Dos Santos V.A."/>
            <person name="Jensen O.N."/>
            <person name="Pelaez A.I."/>
            <person name="Sanchez J."/>
            <person name="Ferrer M."/>
        </authorList>
    </citation>
    <scope>NUCLEOTIDE SEQUENCE</scope>
</reference>
<dbReference type="Pfam" id="PF05069">
    <property type="entry name" value="Phage_tail_S"/>
    <property type="match status" value="1"/>
</dbReference>
<comment type="caution">
    <text evidence="1">The sequence shown here is derived from an EMBL/GenBank/DDBJ whole genome shotgun (WGS) entry which is preliminary data.</text>
</comment>
<proteinExistence type="predicted"/>